<dbReference type="eggNOG" id="KOG2177">
    <property type="taxonomic scope" value="Eukaryota"/>
</dbReference>
<evidence type="ECO:0000313" key="8">
    <source>
        <dbReference type="Proteomes" id="UP000008068"/>
    </source>
</evidence>
<dbReference type="InterPro" id="IPR017907">
    <property type="entry name" value="Znf_RING_CS"/>
</dbReference>
<dbReference type="Proteomes" id="UP000008068">
    <property type="component" value="Unassembled WGS sequence"/>
</dbReference>
<evidence type="ECO:0000256" key="4">
    <source>
        <dbReference type="PROSITE-ProRule" id="PRU00175"/>
    </source>
</evidence>
<evidence type="ECO:0000259" key="6">
    <source>
        <dbReference type="PROSITE" id="PS50089"/>
    </source>
</evidence>
<dbReference type="HOGENOM" id="CLU_600245_0_0_1"/>
<dbReference type="SMART" id="SM00184">
    <property type="entry name" value="RING"/>
    <property type="match status" value="1"/>
</dbReference>
<dbReference type="EMBL" id="GL379896">
    <property type="protein sequence ID" value="EGT32595.1"/>
    <property type="molecule type" value="Genomic_DNA"/>
</dbReference>
<organism evidence="8">
    <name type="scientific">Caenorhabditis brenneri</name>
    <name type="common">Nematode worm</name>
    <dbReference type="NCBI Taxonomy" id="135651"/>
    <lineage>
        <taxon>Eukaryota</taxon>
        <taxon>Metazoa</taxon>
        <taxon>Ecdysozoa</taxon>
        <taxon>Nematoda</taxon>
        <taxon>Chromadorea</taxon>
        <taxon>Rhabditida</taxon>
        <taxon>Rhabditina</taxon>
        <taxon>Rhabditomorpha</taxon>
        <taxon>Rhabditoidea</taxon>
        <taxon>Rhabditidae</taxon>
        <taxon>Peloderinae</taxon>
        <taxon>Caenorhabditis</taxon>
    </lineage>
</organism>
<reference evidence="8" key="1">
    <citation type="submission" date="2011-07" db="EMBL/GenBank/DDBJ databases">
        <authorList>
            <consortium name="Caenorhabditis brenneri Sequencing and Analysis Consortium"/>
            <person name="Wilson R.K."/>
        </authorList>
    </citation>
    <scope>NUCLEOTIDE SEQUENCE [LARGE SCALE GENOMIC DNA]</scope>
    <source>
        <strain evidence="8">PB2801</strain>
    </source>
</reference>
<protein>
    <recommendedName>
        <fullName evidence="6">RING-type domain-containing protein</fullName>
    </recommendedName>
</protein>
<feature type="region of interest" description="Disordered" evidence="5">
    <location>
        <begin position="393"/>
        <end position="485"/>
    </location>
</feature>
<feature type="compositionally biased region" description="Acidic residues" evidence="5">
    <location>
        <begin position="397"/>
        <end position="409"/>
    </location>
</feature>
<dbReference type="OrthoDB" id="6105938at2759"/>
<dbReference type="InterPro" id="IPR013083">
    <property type="entry name" value="Znf_RING/FYVE/PHD"/>
</dbReference>
<dbReference type="PROSITE" id="PS00518">
    <property type="entry name" value="ZF_RING_1"/>
    <property type="match status" value="1"/>
</dbReference>
<dbReference type="PANTHER" id="PTHR25462">
    <property type="entry name" value="BONUS, ISOFORM C-RELATED"/>
    <property type="match status" value="1"/>
</dbReference>
<sequence length="485" mass="54342">MEDVLANMDMGSVLICPVCRDTYHPTRRCPIGVPCGHTFCSQCALTLIPAQSTPVVICPVCRKRHVGQSSPGETIPGNFKKNFSLLEVLEKFTETKQKLDRAKSFVKSVTCRECKKETTEDACTQCECVKDFSSGELDFMNRPRNLLICVECINLSHREHQVKPMNMVKAAFDNYKISHDLTDQITKIKNKADSTCKALMNAKTQIDKLLVDVDDTMERISSRPKDALLYCSSSKYLNKLQAIEKTITGLGTTARTGQDELAAYSDFVSTFATQPRIREMDPIIERPAIQRPGDAEEPLRLIVRFGNGGDHDEARVQEIARQIEVIRQFEVNPGNADNAQERDRQAARAVEGFNEMVGGLFHILDGGEVRAEDVQPAADADVAPVAPAERAENVQENNDDQMQEDEQEAEVVQNVEPARRGRGRPRRAVAEPIVAVDEPEVEEQDEEEPIIRRQRGRPARHNPIQQQGAQNARGNRRGRARGRRN</sequence>
<dbReference type="PANTHER" id="PTHR25462:SF305">
    <property type="entry name" value="RING-TYPE DOMAIN-CONTAINING PROTEIN"/>
    <property type="match status" value="1"/>
</dbReference>
<dbReference type="PROSITE" id="PS50089">
    <property type="entry name" value="ZF_RING_2"/>
    <property type="match status" value="1"/>
</dbReference>
<dbReference type="AlphaFoldDB" id="G0NJM5"/>
<dbReference type="InterPro" id="IPR047153">
    <property type="entry name" value="TRIM45/56/19-like"/>
</dbReference>
<proteinExistence type="predicted"/>
<accession>G0NJM5</accession>
<dbReference type="Gene3D" id="3.30.40.10">
    <property type="entry name" value="Zinc/RING finger domain, C3HC4 (zinc finger)"/>
    <property type="match status" value="1"/>
</dbReference>
<dbReference type="SUPFAM" id="SSF57850">
    <property type="entry name" value="RING/U-box"/>
    <property type="match status" value="1"/>
</dbReference>
<evidence type="ECO:0000256" key="3">
    <source>
        <dbReference type="ARBA" id="ARBA00022833"/>
    </source>
</evidence>
<evidence type="ECO:0000256" key="5">
    <source>
        <dbReference type="SAM" id="MobiDB-lite"/>
    </source>
</evidence>
<evidence type="ECO:0000313" key="7">
    <source>
        <dbReference type="EMBL" id="EGT32595.1"/>
    </source>
</evidence>
<dbReference type="InParanoid" id="G0NJM5"/>
<dbReference type="InterPro" id="IPR001841">
    <property type="entry name" value="Znf_RING"/>
</dbReference>
<keyword evidence="1" id="KW-0479">Metal-binding</keyword>
<keyword evidence="3" id="KW-0862">Zinc</keyword>
<keyword evidence="2 4" id="KW-0863">Zinc-finger</keyword>
<dbReference type="STRING" id="135651.G0NJM5"/>
<dbReference type="GO" id="GO:0061630">
    <property type="term" value="F:ubiquitin protein ligase activity"/>
    <property type="evidence" value="ECO:0007669"/>
    <property type="project" value="TreeGrafter"/>
</dbReference>
<dbReference type="Pfam" id="PF13639">
    <property type="entry name" value="zf-RING_2"/>
    <property type="match status" value="1"/>
</dbReference>
<dbReference type="GO" id="GO:0005654">
    <property type="term" value="C:nucleoplasm"/>
    <property type="evidence" value="ECO:0007669"/>
    <property type="project" value="TreeGrafter"/>
</dbReference>
<keyword evidence="8" id="KW-1185">Reference proteome</keyword>
<gene>
    <name evidence="7" type="ORF">CAEBREN_19523</name>
</gene>
<evidence type="ECO:0000256" key="2">
    <source>
        <dbReference type="ARBA" id="ARBA00022771"/>
    </source>
</evidence>
<feature type="compositionally biased region" description="Basic residues" evidence="5">
    <location>
        <begin position="474"/>
        <end position="485"/>
    </location>
</feature>
<evidence type="ECO:0000256" key="1">
    <source>
        <dbReference type="ARBA" id="ARBA00022723"/>
    </source>
</evidence>
<feature type="compositionally biased region" description="Acidic residues" evidence="5">
    <location>
        <begin position="437"/>
        <end position="448"/>
    </location>
</feature>
<name>G0NJM5_CAEBE</name>
<dbReference type="GO" id="GO:0008270">
    <property type="term" value="F:zinc ion binding"/>
    <property type="evidence" value="ECO:0007669"/>
    <property type="project" value="UniProtKB-KW"/>
</dbReference>
<feature type="domain" description="RING-type" evidence="6">
    <location>
        <begin position="16"/>
        <end position="62"/>
    </location>
</feature>